<sequence>MGEAGEIEAFLAQLHGRRRRCALCFGVRDDERHTFARCPRRAETEWIRVQQGMRTAEREIFGRRRLELFSGCFYCGLP</sequence>
<dbReference type="AlphaFoldDB" id="A0AAI9ZGI3"/>
<evidence type="ECO:0000313" key="2">
    <source>
        <dbReference type="Proteomes" id="UP001243989"/>
    </source>
</evidence>
<protein>
    <submittedName>
        <fullName evidence="1">Uncharacterized protein</fullName>
    </submittedName>
</protein>
<dbReference type="GeneID" id="85476295"/>
<gene>
    <name evidence="1" type="ORF">BDP81DRAFT_439719</name>
</gene>
<accession>A0AAI9ZGI3</accession>
<dbReference type="Proteomes" id="UP001243989">
    <property type="component" value="Unassembled WGS sequence"/>
</dbReference>
<dbReference type="EMBL" id="JAHMHQ010000030">
    <property type="protein sequence ID" value="KAK1623170.1"/>
    <property type="molecule type" value="Genomic_DNA"/>
</dbReference>
<feature type="non-terminal residue" evidence="1">
    <location>
        <position position="78"/>
    </location>
</feature>
<proteinExistence type="predicted"/>
<evidence type="ECO:0000313" key="1">
    <source>
        <dbReference type="EMBL" id="KAK1623170.1"/>
    </source>
</evidence>
<reference evidence="1" key="1">
    <citation type="submission" date="2021-06" db="EMBL/GenBank/DDBJ databases">
        <title>Comparative genomics, transcriptomics and evolutionary studies reveal genomic signatures of adaptation to plant cell wall in hemibiotrophic fungi.</title>
        <authorList>
            <consortium name="DOE Joint Genome Institute"/>
            <person name="Baroncelli R."/>
            <person name="Diaz J.F."/>
            <person name="Benocci T."/>
            <person name="Peng M."/>
            <person name="Battaglia E."/>
            <person name="Haridas S."/>
            <person name="Andreopoulos W."/>
            <person name="Labutti K."/>
            <person name="Pangilinan J."/>
            <person name="Floch G.L."/>
            <person name="Makela M.R."/>
            <person name="Henrissat B."/>
            <person name="Grigoriev I.V."/>
            <person name="Crouch J.A."/>
            <person name="De Vries R.P."/>
            <person name="Sukno S.A."/>
            <person name="Thon M.R."/>
        </authorList>
    </citation>
    <scope>NUCLEOTIDE SEQUENCE</scope>
    <source>
        <strain evidence="1">CBS 102054</strain>
    </source>
</reference>
<keyword evidence="2" id="KW-1185">Reference proteome</keyword>
<comment type="caution">
    <text evidence="1">The sequence shown here is derived from an EMBL/GenBank/DDBJ whole genome shotgun (WGS) entry which is preliminary data.</text>
</comment>
<name>A0AAI9ZGI3_9PEZI</name>
<organism evidence="1 2">
    <name type="scientific">Colletotrichum phormii</name>
    <dbReference type="NCBI Taxonomy" id="359342"/>
    <lineage>
        <taxon>Eukaryota</taxon>
        <taxon>Fungi</taxon>
        <taxon>Dikarya</taxon>
        <taxon>Ascomycota</taxon>
        <taxon>Pezizomycotina</taxon>
        <taxon>Sordariomycetes</taxon>
        <taxon>Hypocreomycetidae</taxon>
        <taxon>Glomerellales</taxon>
        <taxon>Glomerellaceae</taxon>
        <taxon>Colletotrichum</taxon>
        <taxon>Colletotrichum acutatum species complex</taxon>
    </lineage>
</organism>
<dbReference type="RefSeq" id="XP_060439165.1">
    <property type="nucleotide sequence ID" value="XM_060591433.1"/>
</dbReference>